<dbReference type="InterPro" id="IPR013130">
    <property type="entry name" value="Fe3_Rdtase_TM_dom"/>
</dbReference>
<evidence type="ECO:0000259" key="8">
    <source>
        <dbReference type="PROSITE" id="PS51384"/>
    </source>
</evidence>
<accession>A0A6A1VQ93</accession>
<keyword evidence="3 7" id="KW-1133">Transmembrane helix</keyword>
<dbReference type="Gene3D" id="2.40.30.10">
    <property type="entry name" value="Translation factors"/>
    <property type="match status" value="1"/>
</dbReference>
<dbReference type="SFLD" id="SFLDG01168">
    <property type="entry name" value="Ferric_reductase_subgroup_(FRE"/>
    <property type="match status" value="1"/>
</dbReference>
<feature type="compositionally biased region" description="Polar residues" evidence="6">
    <location>
        <begin position="362"/>
        <end position="372"/>
    </location>
</feature>
<dbReference type="Proteomes" id="UP000516437">
    <property type="component" value="Chromosome 5"/>
</dbReference>
<dbReference type="GO" id="GO:0005886">
    <property type="term" value="C:plasma membrane"/>
    <property type="evidence" value="ECO:0007669"/>
    <property type="project" value="TreeGrafter"/>
</dbReference>
<dbReference type="SUPFAM" id="SSF63380">
    <property type="entry name" value="Riboflavin synthase domain-like"/>
    <property type="match status" value="1"/>
</dbReference>
<evidence type="ECO:0000256" key="6">
    <source>
        <dbReference type="SAM" id="MobiDB-lite"/>
    </source>
</evidence>
<dbReference type="Pfam" id="PF01794">
    <property type="entry name" value="Ferric_reduct"/>
    <property type="match status" value="1"/>
</dbReference>
<feature type="transmembrane region" description="Helical" evidence="7">
    <location>
        <begin position="169"/>
        <end position="186"/>
    </location>
</feature>
<dbReference type="InterPro" id="IPR017927">
    <property type="entry name" value="FAD-bd_FR_type"/>
</dbReference>
<reference evidence="9 10" key="1">
    <citation type="journal article" date="2019" name="Plant Biotechnol. J.">
        <title>The red bayberry genome and genetic basis of sex determination.</title>
        <authorList>
            <person name="Jia H.M."/>
            <person name="Jia H.J."/>
            <person name="Cai Q.L."/>
            <person name="Wang Y."/>
            <person name="Zhao H.B."/>
            <person name="Yang W.F."/>
            <person name="Wang G.Y."/>
            <person name="Li Y.H."/>
            <person name="Zhan D.L."/>
            <person name="Shen Y.T."/>
            <person name="Niu Q.F."/>
            <person name="Chang L."/>
            <person name="Qiu J."/>
            <person name="Zhao L."/>
            <person name="Xie H.B."/>
            <person name="Fu W.Y."/>
            <person name="Jin J."/>
            <person name="Li X.W."/>
            <person name="Jiao Y."/>
            <person name="Zhou C.C."/>
            <person name="Tu T."/>
            <person name="Chai C.Y."/>
            <person name="Gao J.L."/>
            <person name="Fan L.J."/>
            <person name="van de Weg E."/>
            <person name="Wang J.Y."/>
            <person name="Gao Z.S."/>
        </authorList>
    </citation>
    <scope>NUCLEOTIDE SEQUENCE [LARGE SCALE GENOMIC DNA]</scope>
    <source>
        <tissue evidence="9">Leaves</tissue>
    </source>
</reference>
<evidence type="ECO:0000256" key="5">
    <source>
        <dbReference type="ARBA" id="ARBA00023136"/>
    </source>
</evidence>
<evidence type="ECO:0000256" key="4">
    <source>
        <dbReference type="ARBA" id="ARBA00023002"/>
    </source>
</evidence>
<dbReference type="InterPro" id="IPR050369">
    <property type="entry name" value="RBOH/FRE"/>
</dbReference>
<gene>
    <name evidence="9" type="ORF">CJ030_MR5G016143</name>
</gene>
<name>A0A6A1VQ93_9ROSI</name>
<feature type="region of interest" description="Disordered" evidence="6">
    <location>
        <begin position="337"/>
        <end position="453"/>
    </location>
</feature>
<protein>
    <submittedName>
        <fullName evidence="9">Ferric reduction oxidase 6</fullName>
    </submittedName>
</protein>
<feature type="transmembrane region" description="Helical" evidence="7">
    <location>
        <begin position="135"/>
        <end position="157"/>
    </location>
</feature>
<evidence type="ECO:0000256" key="1">
    <source>
        <dbReference type="ARBA" id="ARBA00004141"/>
    </source>
</evidence>
<evidence type="ECO:0000313" key="9">
    <source>
        <dbReference type="EMBL" id="KAB1213010.1"/>
    </source>
</evidence>
<evidence type="ECO:0000256" key="2">
    <source>
        <dbReference type="ARBA" id="ARBA00022692"/>
    </source>
</evidence>
<dbReference type="Pfam" id="PF08022">
    <property type="entry name" value="FAD_binding_8"/>
    <property type="match status" value="1"/>
</dbReference>
<comment type="caution">
    <text evidence="9">The sequence shown here is derived from an EMBL/GenBank/DDBJ whole genome shotgun (WGS) entry which is preliminary data.</text>
</comment>
<evidence type="ECO:0000256" key="7">
    <source>
        <dbReference type="SAM" id="Phobius"/>
    </source>
</evidence>
<dbReference type="GO" id="GO:0000293">
    <property type="term" value="F:ferric-chelate reductase activity"/>
    <property type="evidence" value="ECO:0007669"/>
    <property type="project" value="TreeGrafter"/>
</dbReference>
<dbReference type="EMBL" id="RXIC02000023">
    <property type="protein sequence ID" value="KAB1213010.1"/>
    <property type="molecule type" value="Genomic_DNA"/>
</dbReference>
<feature type="transmembrane region" description="Helical" evidence="7">
    <location>
        <begin position="220"/>
        <end position="238"/>
    </location>
</feature>
<organism evidence="9 10">
    <name type="scientific">Morella rubra</name>
    <name type="common">Chinese bayberry</name>
    <dbReference type="NCBI Taxonomy" id="262757"/>
    <lineage>
        <taxon>Eukaryota</taxon>
        <taxon>Viridiplantae</taxon>
        <taxon>Streptophyta</taxon>
        <taxon>Embryophyta</taxon>
        <taxon>Tracheophyta</taxon>
        <taxon>Spermatophyta</taxon>
        <taxon>Magnoliopsida</taxon>
        <taxon>eudicotyledons</taxon>
        <taxon>Gunneridae</taxon>
        <taxon>Pentapetalae</taxon>
        <taxon>rosids</taxon>
        <taxon>fabids</taxon>
        <taxon>Fagales</taxon>
        <taxon>Myricaceae</taxon>
        <taxon>Morella</taxon>
    </lineage>
</organism>
<dbReference type="InterPro" id="IPR017938">
    <property type="entry name" value="Riboflavin_synthase-like_b-brl"/>
</dbReference>
<dbReference type="CDD" id="cd06186">
    <property type="entry name" value="NOX_Duox_like_FAD_NADP"/>
    <property type="match status" value="1"/>
</dbReference>
<keyword evidence="10" id="KW-1185">Reference proteome</keyword>
<sequence>MAVDELHCAQQSLLFSNGGDNNKNKIRKKGFFGSLAKWILKFIMWAYSLYFGTDLYDDWLGATSGTLFGETGRWILAEVPCLLELFSCLILEFLALGFGSIGSYLLAFLFLPIARGSVLLRLIGIPFEHATRYHAWLGHLTMLLFTLHGPFYVIAWAIKGHLIEEILEWKNLAGVIGLLALLMWVTSLHPVRKQKFELFFYTHQLYAVFVIFLAQHVGEFFFTIAAGGIFLFILDRFLRFCQSRRTVDIISAKCLPCGTVELILSKPASLRYNALSFIFLKVQELSWLQWHPFSVSSSPLDGKYHLSILIKAHGEWTTELQGNVLNSSDTELQKELHLQPQTKLTASVEGPYGNEQPYHLMQNVQDSSSSRPAHSPGVGEIPQPPSSGRTGWRRERKKSKKVVGKEEKGVMADDSGGLSANKAAGQEEEGNTAPFLEKMEKGAQKKEISEKKRECPELKPKLAFDIQDYPLNCEPVYKKIKKDKPKTLEDCESEPEEMLEIKENKI</sequence>
<keyword evidence="4" id="KW-0560">Oxidoreductase</keyword>
<dbReference type="PANTHER" id="PTHR11972:SF69">
    <property type="entry name" value="FERRIC REDUCTION OXIDASE 6-RELATED"/>
    <property type="match status" value="1"/>
</dbReference>
<dbReference type="AlphaFoldDB" id="A0A6A1VQ93"/>
<dbReference type="InterPro" id="IPR013112">
    <property type="entry name" value="FAD-bd_8"/>
</dbReference>
<keyword evidence="5 7" id="KW-0472">Membrane</keyword>
<dbReference type="SFLD" id="SFLDS00052">
    <property type="entry name" value="Ferric_Reductase_Domain"/>
    <property type="match status" value="1"/>
</dbReference>
<keyword evidence="2 7" id="KW-0812">Transmembrane</keyword>
<feature type="compositionally biased region" description="Basic and acidic residues" evidence="6">
    <location>
        <begin position="437"/>
        <end position="453"/>
    </location>
</feature>
<feature type="transmembrane region" description="Helical" evidence="7">
    <location>
        <begin position="93"/>
        <end position="114"/>
    </location>
</feature>
<dbReference type="OrthoDB" id="167398at2759"/>
<feature type="transmembrane region" description="Helical" evidence="7">
    <location>
        <begin position="31"/>
        <end position="50"/>
    </location>
</feature>
<comment type="subcellular location">
    <subcellularLocation>
        <location evidence="1">Membrane</location>
        <topology evidence="1">Multi-pass membrane protein</topology>
    </subcellularLocation>
</comment>
<evidence type="ECO:0000256" key="3">
    <source>
        <dbReference type="ARBA" id="ARBA00022989"/>
    </source>
</evidence>
<dbReference type="PROSITE" id="PS51384">
    <property type="entry name" value="FAD_FR"/>
    <property type="match status" value="1"/>
</dbReference>
<evidence type="ECO:0000313" key="10">
    <source>
        <dbReference type="Proteomes" id="UP000516437"/>
    </source>
</evidence>
<feature type="domain" description="FAD-binding FR-type" evidence="8">
    <location>
        <begin position="242"/>
        <end position="358"/>
    </location>
</feature>
<dbReference type="PANTHER" id="PTHR11972">
    <property type="entry name" value="NADPH OXIDASE"/>
    <property type="match status" value="1"/>
</dbReference>
<proteinExistence type="predicted"/>